<evidence type="ECO:0000313" key="7">
    <source>
        <dbReference type="EMBL" id="MCF7529252.1"/>
    </source>
</evidence>
<proteinExistence type="predicted"/>
<feature type="transmembrane region" description="Helical" evidence="5">
    <location>
        <begin position="327"/>
        <end position="345"/>
    </location>
</feature>
<evidence type="ECO:0000256" key="5">
    <source>
        <dbReference type="SAM" id="Phobius"/>
    </source>
</evidence>
<accession>A0AAW5AHF4</accession>
<name>A0AAW5AHF4_9NEIS</name>
<gene>
    <name evidence="7" type="ORF">L4H06_03270</name>
</gene>
<evidence type="ECO:0000256" key="3">
    <source>
        <dbReference type="ARBA" id="ARBA00022989"/>
    </source>
</evidence>
<feature type="transmembrane region" description="Helical" evidence="5">
    <location>
        <begin position="179"/>
        <end position="199"/>
    </location>
</feature>
<feature type="transmembrane region" description="Helical" evidence="5">
    <location>
        <begin position="24"/>
        <end position="46"/>
    </location>
</feature>
<dbReference type="CDD" id="cd17365">
    <property type="entry name" value="MFS_PcaK_like"/>
    <property type="match status" value="1"/>
</dbReference>
<dbReference type="InterPro" id="IPR011701">
    <property type="entry name" value="MFS"/>
</dbReference>
<feature type="transmembrane region" description="Helical" evidence="5">
    <location>
        <begin position="357"/>
        <end position="380"/>
    </location>
</feature>
<comment type="caution">
    <text evidence="7">The sequence shown here is derived from an EMBL/GenBank/DDBJ whole genome shotgun (WGS) entry which is preliminary data.</text>
</comment>
<feature type="transmembrane region" description="Helical" evidence="5">
    <location>
        <begin position="415"/>
        <end position="439"/>
    </location>
</feature>
<evidence type="ECO:0000313" key="8">
    <source>
        <dbReference type="Proteomes" id="UP001201397"/>
    </source>
</evidence>
<feature type="transmembrane region" description="Helical" evidence="5">
    <location>
        <begin position="61"/>
        <end position="79"/>
    </location>
</feature>
<feature type="domain" description="Major facilitator superfamily (MFS) profile" evidence="6">
    <location>
        <begin position="25"/>
        <end position="443"/>
    </location>
</feature>
<dbReference type="SUPFAM" id="SSF103473">
    <property type="entry name" value="MFS general substrate transporter"/>
    <property type="match status" value="1"/>
</dbReference>
<feature type="transmembrane region" description="Helical" evidence="5">
    <location>
        <begin position="392"/>
        <end position="409"/>
    </location>
</feature>
<feature type="transmembrane region" description="Helical" evidence="5">
    <location>
        <begin position="148"/>
        <end position="173"/>
    </location>
</feature>
<dbReference type="Pfam" id="PF07690">
    <property type="entry name" value="MFS_1"/>
    <property type="match status" value="2"/>
</dbReference>
<keyword evidence="2 5" id="KW-0812">Transmembrane</keyword>
<dbReference type="PROSITE" id="PS50850">
    <property type="entry name" value="MFS"/>
    <property type="match status" value="1"/>
</dbReference>
<dbReference type="EMBL" id="JAKKDL010000003">
    <property type="protein sequence ID" value="MCF7529252.1"/>
    <property type="molecule type" value="Genomic_DNA"/>
</dbReference>
<evidence type="ECO:0000256" key="2">
    <source>
        <dbReference type="ARBA" id="ARBA00022692"/>
    </source>
</evidence>
<protein>
    <submittedName>
        <fullName evidence="7">Aromatic acid/H+ symport family MFS transporter</fullName>
    </submittedName>
</protein>
<dbReference type="PANTHER" id="PTHR23508:SF10">
    <property type="entry name" value="CARBOXYLIC ACID TRANSPORTER PROTEIN HOMOLOG"/>
    <property type="match status" value="1"/>
</dbReference>
<keyword evidence="3 5" id="KW-1133">Transmembrane helix</keyword>
<dbReference type="Gene3D" id="1.20.1250.20">
    <property type="entry name" value="MFS general substrate transporter like domains"/>
    <property type="match status" value="1"/>
</dbReference>
<keyword evidence="4 5" id="KW-0472">Membrane</keyword>
<dbReference type="InterPro" id="IPR020846">
    <property type="entry name" value="MFS_dom"/>
</dbReference>
<comment type="subcellular location">
    <subcellularLocation>
        <location evidence="1">Membrane</location>
        <topology evidence="1">Multi-pass membrane protein</topology>
    </subcellularLocation>
</comment>
<feature type="transmembrane region" description="Helical" evidence="5">
    <location>
        <begin position="295"/>
        <end position="315"/>
    </location>
</feature>
<dbReference type="InterPro" id="IPR036259">
    <property type="entry name" value="MFS_trans_sf"/>
</dbReference>
<dbReference type="PANTHER" id="PTHR23508">
    <property type="entry name" value="CARBOXYLIC ACID TRANSPORTER PROTEIN HOMOLOG"/>
    <property type="match status" value="1"/>
</dbReference>
<evidence type="ECO:0000256" key="4">
    <source>
        <dbReference type="ARBA" id="ARBA00023136"/>
    </source>
</evidence>
<dbReference type="GO" id="GO:0005886">
    <property type="term" value="C:plasma membrane"/>
    <property type="evidence" value="ECO:0007669"/>
    <property type="project" value="TreeGrafter"/>
</dbReference>
<dbReference type="RefSeq" id="WP_237092516.1">
    <property type="nucleotide sequence ID" value="NZ_JAKKDL010000003.1"/>
</dbReference>
<feature type="transmembrane region" description="Helical" evidence="5">
    <location>
        <begin position="263"/>
        <end position="283"/>
    </location>
</feature>
<dbReference type="AlphaFoldDB" id="A0AAW5AHF4"/>
<sequence length="448" mass="48573">MSQQHEINVRELLDSRSVSTYQKLVIFLCFLIVVMDGFDVVIMGFVGPSLKEAWQLSNNDLAPVLSAALFGLTFGALAAGPLGDRFGRRKVLIISVFIFGTFTLLVAFASQIWHMIAFRFIAGFAMGGIMPMVATLAKEYSPERRSALLVTIVFAGFTVGAAGGGFLAAWMIPQFGWPSVFYFGGIIPILLSIFMVFKLPESLAFMVHKGGDRTQIRKIVEWCAPGSTTEHSTFTIPAAVTVKNTGENPIKTVLSTHYRSGTLLLWAIYFSHLFLVYLLGSWMPTMIKESGMTAAQASIISAMFQLGGPLGSIMLGWFMDRFEPHRVLALSYLSGAVVLVFMSSLGPEYMLLCLTSFYIGAAFNGGGTGMNALSSNFFPLSARATGNSWMHGIGRTGAILSAFAGAWMLNAGWNFSTVATALTVPALIIAACLTAKYFLYRNKAEASV</sequence>
<evidence type="ECO:0000256" key="1">
    <source>
        <dbReference type="ARBA" id="ARBA00004141"/>
    </source>
</evidence>
<dbReference type="GO" id="GO:0046943">
    <property type="term" value="F:carboxylic acid transmembrane transporter activity"/>
    <property type="evidence" value="ECO:0007669"/>
    <property type="project" value="TreeGrafter"/>
</dbReference>
<organism evidence="7 8">
    <name type="scientific">Neisseria lisongii</name>
    <dbReference type="NCBI Taxonomy" id="2912188"/>
    <lineage>
        <taxon>Bacteria</taxon>
        <taxon>Pseudomonadati</taxon>
        <taxon>Pseudomonadota</taxon>
        <taxon>Betaproteobacteria</taxon>
        <taxon>Neisseriales</taxon>
        <taxon>Neisseriaceae</taxon>
        <taxon>Neisseria</taxon>
    </lineage>
</organism>
<feature type="transmembrane region" description="Helical" evidence="5">
    <location>
        <begin position="91"/>
        <end position="110"/>
    </location>
</feature>
<evidence type="ECO:0000259" key="6">
    <source>
        <dbReference type="PROSITE" id="PS50850"/>
    </source>
</evidence>
<reference evidence="7" key="1">
    <citation type="submission" date="2022-01" db="EMBL/GenBank/DDBJ databases">
        <title>Neisseria sp. ZJ104.</title>
        <authorList>
            <person name="Yang C."/>
        </authorList>
    </citation>
    <scope>NUCLEOTIDE SEQUENCE</scope>
    <source>
        <strain evidence="7">ZJ104</strain>
    </source>
</reference>
<dbReference type="Proteomes" id="UP001201397">
    <property type="component" value="Unassembled WGS sequence"/>
</dbReference>
<feature type="transmembrane region" description="Helical" evidence="5">
    <location>
        <begin position="116"/>
        <end position="136"/>
    </location>
</feature>